<keyword evidence="4" id="KW-0812">Transmembrane</keyword>
<dbReference type="EC" id="2.4.1.-" evidence="5"/>
<gene>
    <name evidence="5" type="ORF">IBLFYP30_02037</name>
</gene>
<proteinExistence type="inferred from homology"/>
<accession>A0A6N3D3C3</accession>
<evidence type="ECO:0000256" key="3">
    <source>
        <dbReference type="ARBA" id="ARBA00022679"/>
    </source>
</evidence>
<dbReference type="Pfam" id="PF13641">
    <property type="entry name" value="Glyco_tranf_2_3"/>
    <property type="match status" value="1"/>
</dbReference>
<feature type="transmembrane region" description="Helical" evidence="4">
    <location>
        <begin position="6"/>
        <end position="25"/>
    </location>
</feature>
<feature type="transmembrane region" description="Helical" evidence="4">
    <location>
        <begin position="314"/>
        <end position="341"/>
    </location>
</feature>
<evidence type="ECO:0000256" key="4">
    <source>
        <dbReference type="SAM" id="Phobius"/>
    </source>
</evidence>
<dbReference type="EMBL" id="CACRUE010000031">
    <property type="protein sequence ID" value="VYU21529.1"/>
    <property type="molecule type" value="Genomic_DNA"/>
</dbReference>
<evidence type="ECO:0000256" key="1">
    <source>
        <dbReference type="ARBA" id="ARBA00006739"/>
    </source>
</evidence>
<sequence>MENVFMILIKIVSVCLIVASAYMLMQNIYASIISLWGYREVKRDYDIIEDKTRFLILVAAHNEEDVIADTVSNLRKIDYDENLYDIYVVNDNSTDRTGDICKEIGILHVDTIEGKFPREGVGKPAGLQYALRELGFEKLQEKYDLLMILDADNYVDSNILKDLNSQWQQKGKPEAIQTYLDSKNTTSILATGYACAYWVTNRFFQLAKYRLGLPNSIGGTGFAVRMDWLFKHGGFSYKSLTEDLEMEIEIVKSGGRILWNHHARIYDEKPDGLKISIRQRTRWAQGHWYVAFTNFKSLLKCFIKERKFKYIDQLLYLFGMGKGVQLILAGISILILTIYYIASRAGVNLIVNTFLGTFADYFILLFIPTTIFNVVFLFYTLFVTLAFAIIKDGREKNIFKAMLAIMYVGTTYMYTQAVGLFKWRQQGVWVKTPHKHTKKGTVSQ</sequence>
<feature type="transmembrane region" description="Helical" evidence="4">
    <location>
        <begin position="401"/>
        <end position="421"/>
    </location>
</feature>
<dbReference type="SUPFAM" id="SSF53448">
    <property type="entry name" value="Nucleotide-diphospho-sugar transferases"/>
    <property type="match status" value="1"/>
</dbReference>
<keyword evidence="4" id="KW-1133">Transmembrane helix</keyword>
<evidence type="ECO:0000256" key="2">
    <source>
        <dbReference type="ARBA" id="ARBA00022676"/>
    </source>
</evidence>
<feature type="transmembrane region" description="Helical" evidence="4">
    <location>
        <begin position="361"/>
        <end position="389"/>
    </location>
</feature>
<name>A0A6N3D3C3_9FIRM</name>
<evidence type="ECO:0000313" key="5">
    <source>
        <dbReference type="EMBL" id="VYU21529.1"/>
    </source>
</evidence>
<reference evidence="5" key="1">
    <citation type="submission" date="2019-11" db="EMBL/GenBank/DDBJ databases">
        <authorList>
            <person name="Feng L."/>
        </authorList>
    </citation>
    <scope>NUCLEOTIDE SEQUENCE</scope>
    <source>
        <strain evidence="5">IbartlettiiLFYP30</strain>
    </source>
</reference>
<organism evidence="5">
    <name type="scientific">Intestinibacter bartlettii</name>
    <dbReference type="NCBI Taxonomy" id="261299"/>
    <lineage>
        <taxon>Bacteria</taxon>
        <taxon>Bacillati</taxon>
        <taxon>Bacillota</taxon>
        <taxon>Clostridia</taxon>
        <taxon>Peptostreptococcales</taxon>
        <taxon>Peptostreptococcaceae</taxon>
        <taxon>Intestinibacter</taxon>
    </lineage>
</organism>
<dbReference type="PANTHER" id="PTHR43630:SF1">
    <property type="entry name" value="POLY-BETA-1,6-N-ACETYL-D-GLUCOSAMINE SYNTHASE"/>
    <property type="match status" value="1"/>
</dbReference>
<dbReference type="CDD" id="cd06438">
    <property type="entry name" value="EpsO_like"/>
    <property type="match status" value="1"/>
</dbReference>
<dbReference type="RefSeq" id="WP_024037927.1">
    <property type="nucleotide sequence ID" value="NZ_CACRUE010000031.1"/>
</dbReference>
<keyword evidence="3 5" id="KW-0808">Transferase</keyword>
<dbReference type="Gene3D" id="3.90.550.10">
    <property type="entry name" value="Spore Coat Polysaccharide Biosynthesis Protein SpsA, Chain A"/>
    <property type="match status" value="1"/>
</dbReference>
<dbReference type="AlphaFoldDB" id="A0A6N3D3C3"/>
<dbReference type="PANTHER" id="PTHR43630">
    <property type="entry name" value="POLY-BETA-1,6-N-ACETYL-D-GLUCOSAMINE SYNTHASE"/>
    <property type="match status" value="1"/>
</dbReference>
<comment type="similarity">
    <text evidence="1">Belongs to the glycosyltransferase 2 family.</text>
</comment>
<keyword evidence="2 5" id="KW-0328">Glycosyltransferase</keyword>
<protein>
    <submittedName>
        <fullName evidence="5">Beta-monoglucosyldiacylglycerol synthase</fullName>
        <ecNumber evidence="5">2.4.1.-</ecNumber>
    </submittedName>
</protein>
<dbReference type="GO" id="GO:0016757">
    <property type="term" value="F:glycosyltransferase activity"/>
    <property type="evidence" value="ECO:0007669"/>
    <property type="project" value="UniProtKB-KW"/>
</dbReference>
<dbReference type="InterPro" id="IPR029044">
    <property type="entry name" value="Nucleotide-diphossugar_trans"/>
</dbReference>
<keyword evidence="4" id="KW-0472">Membrane</keyword>